<evidence type="ECO:0000313" key="1">
    <source>
        <dbReference type="EMBL" id="KAF0528922.1"/>
    </source>
</evidence>
<reference evidence="1 2" key="1">
    <citation type="journal article" date="2019" name="Environ. Microbiol.">
        <title>At the nexus of three kingdoms: the genome of the mycorrhizal fungus Gigaspora margarita provides insights into plant, endobacterial and fungal interactions.</title>
        <authorList>
            <person name="Venice F."/>
            <person name="Ghignone S."/>
            <person name="Salvioli di Fossalunga A."/>
            <person name="Amselem J."/>
            <person name="Novero M."/>
            <person name="Xianan X."/>
            <person name="Sedzielewska Toro K."/>
            <person name="Morin E."/>
            <person name="Lipzen A."/>
            <person name="Grigoriev I.V."/>
            <person name="Henrissat B."/>
            <person name="Martin F.M."/>
            <person name="Bonfante P."/>
        </authorList>
    </citation>
    <scope>NUCLEOTIDE SEQUENCE [LARGE SCALE GENOMIC DNA]</scope>
    <source>
        <strain evidence="1 2">BEG34</strain>
    </source>
</reference>
<proteinExistence type="predicted"/>
<dbReference type="EMBL" id="WTPW01000263">
    <property type="protein sequence ID" value="KAF0528922.1"/>
    <property type="molecule type" value="Genomic_DNA"/>
</dbReference>
<evidence type="ECO:0000313" key="2">
    <source>
        <dbReference type="Proteomes" id="UP000439903"/>
    </source>
</evidence>
<dbReference type="AlphaFoldDB" id="A0A8H4EPI9"/>
<name>A0A8H4EPI9_GIGMA</name>
<keyword evidence="2" id="KW-1185">Reference proteome</keyword>
<organism evidence="1 2">
    <name type="scientific">Gigaspora margarita</name>
    <dbReference type="NCBI Taxonomy" id="4874"/>
    <lineage>
        <taxon>Eukaryota</taxon>
        <taxon>Fungi</taxon>
        <taxon>Fungi incertae sedis</taxon>
        <taxon>Mucoromycota</taxon>
        <taxon>Glomeromycotina</taxon>
        <taxon>Glomeromycetes</taxon>
        <taxon>Diversisporales</taxon>
        <taxon>Gigasporaceae</taxon>
        <taxon>Gigaspora</taxon>
    </lineage>
</organism>
<protein>
    <submittedName>
        <fullName evidence="1">Uncharacterized protein</fullName>
    </submittedName>
</protein>
<sequence length="92" mass="10266">MTSYGSSTCINEVSLQPLDNLSMVALPDPNLFFALFLPNYGLPCTDLPSPTFQSHDLILQLETTENSQPYSPTWNNPVIFDEKRLVITDSSI</sequence>
<dbReference type="OrthoDB" id="6359943at2759"/>
<accession>A0A8H4EPI9</accession>
<dbReference type="Proteomes" id="UP000439903">
    <property type="component" value="Unassembled WGS sequence"/>
</dbReference>
<gene>
    <name evidence="1" type="ORF">F8M41_012909</name>
</gene>
<comment type="caution">
    <text evidence="1">The sequence shown here is derived from an EMBL/GenBank/DDBJ whole genome shotgun (WGS) entry which is preliminary data.</text>
</comment>